<organism evidence="2 3">
    <name type="scientific">Pseudogymnoascus verrucosus</name>
    <dbReference type="NCBI Taxonomy" id="342668"/>
    <lineage>
        <taxon>Eukaryota</taxon>
        <taxon>Fungi</taxon>
        <taxon>Dikarya</taxon>
        <taxon>Ascomycota</taxon>
        <taxon>Pezizomycotina</taxon>
        <taxon>Leotiomycetes</taxon>
        <taxon>Thelebolales</taxon>
        <taxon>Thelebolaceae</taxon>
        <taxon>Pseudogymnoascus</taxon>
    </lineage>
</organism>
<name>A0A1B8GLI3_9PEZI</name>
<sequence>MKLITILVAVSAIFSSVVLASPVEAKSAAAVGSTLEARKCAYSGCSACHAYCYNDMPCAPGHDCSIQRLGCILLCQSTGCCS</sequence>
<evidence type="ECO:0000313" key="3">
    <source>
        <dbReference type="Proteomes" id="UP000091956"/>
    </source>
</evidence>
<protein>
    <submittedName>
        <fullName evidence="2">Uncharacterized protein</fullName>
    </submittedName>
</protein>
<reference evidence="2 3" key="1">
    <citation type="submission" date="2016-03" db="EMBL/GenBank/DDBJ databases">
        <title>Comparative genomics of Pseudogymnoascus destructans, the fungus causing white-nose syndrome of bats.</title>
        <authorList>
            <person name="Palmer J.M."/>
            <person name="Drees K.P."/>
            <person name="Foster J.T."/>
            <person name="Lindner D.L."/>
        </authorList>
    </citation>
    <scope>NUCLEOTIDE SEQUENCE [LARGE SCALE GENOMIC DNA]</scope>
    <source>
        <strain evidence="2 3">UAMH 10579</strain>
    </source>
</reference>
<evidence type="ECO:0000313" key="2">
    <source>
        <dbReference type="EMBL" id="OBT96697.1"/>
    </source>
</evidence>
<dbReference type="Proteomes" id="UP000091956">
    <property type="component" value="Unassembled WGS sequence"/>
</dbReference>
<dbReference type="RefSeq" id="XP_018130430.1">
    <property type="nucleotide sequence ID" value="XM_018273629.2"/>
</dbReference>
<keyword evidence="3" id="KW-1185">Reference proteome</keyword>
<reference evidence="3" key="2">
    <citation type="journal article" date="2018" name="Nat. Commun.">
        <title>Extreme sensitivity to ultraviolet light in the fungal pathogen causing white-nose syndrome of bats.</title>
        <authorList>
            <person name="Palmer J.M."/>
            <person name="Drees K.P."/>
            <person name="Foster J.T."/>
            <person name="Lindner D.L."/>
        </authorList>
    </citation>
    <scope>NUCLEOTIDE SEQUENCE [LARGE SCALE GENOMIC DNA]</scope>
    <source>
        <strain evidence="3">UAMH 10579</strain>
    </source>
</reference>
<feature type="chain" id="PRO_5008608715" evidence="1">
    <location>
        <begin position="21"/>
        <end position="82"/>
    </location>
</feature>
<proteinExistence type="predicted"/>
<feature type="signal peptide" evidence="1">
    <location>
        <begin position="1"/>
        <end position="20"/>
    </location>
</feature>
<evidence type="ECO:0000256" key="1">
    <source>
        <dbReference type="SAM" id="SignalP"/>
    </source>
</evidence>
<accession>A0A1B8GLI3</accession>
<keyword evidence="1" id="KW-0732">Signal</keyword>
<dbReference type="EMBL" id="KV460226">
    <property type="protein sequence ID" value="OBT96697.1"/>
    <property type="molecule type" value="Genomic_DNA"/>
</dbReference>
<gene>
    <name evidence="2" type="ORF">VE01_04153</name>
</gene>
<dbReference type="AlphaFoldDB" id="A0A1B8GLI3"/>
<dbReference type="GeneID" id="28837539"/>